<evidence type="ECO:0000256" key="8">
    <source>
        <dbReference type="ARBA" id="ARBA00022801"/>
    </source>
</evidence>
<evidence type="ECO:0000256" key="10">
    <source>
        <dbReference type="ARBA" id="ARBA00022984"/>
    </source>
</evidence>
<reference evidence="20 22" key="2">
    <citation type="submission" date="2018-10" db="EMBL/GenBank/DDBJ databases">
        <title>Bradyrhizobium sp. nov., effective nodules isolated from peanut in China.</title>
        <authorList>
            <person name="Li Y."/>
        </authorList>
    </citation>
    <scope>NUCLEOTIDE SEQUENCE [LARGE SCALE GENOMIC DNA]</scope>
    <source>
        <strain evidence="20 22">CCBAU 53426</strain>
    </source>
</reference>
<dbReference type="Pfam" id="PF00912">
    <property type="entry name" value="Transgly"/>
    <property type="match status" value="1"/>
</dbReference>
<dbReference type="PANTHER" id="PTHR32282">
    <property type="entry name" value="BINDING PROTEIN TRANSPEPTIDASE, PUTATIVE-RELATED"/>
    <property type="match status" value="1"/>
</dbReference>
<dbReference type="SUPFAM" id="SSF56601">
    <property type="entry name" value="beta-lactamase/transpeptidase-like"/>
    <property type="match status" value="1"/>
</dbReference>
<evidence type="ECO:0000256" key="15">
    <source>
        <dbReference type="SAM" id="MobiDB-lite"/>
    </source>
</evidence>
<dbReference type="RefSeq" id="WP_128952804.1">
    <property type="nucleotide sequence ID" value="NZ_CP030053.1"/>
</dbReference>
<dbReference type="InterPro" id="IPR036950">
    <property type="entry name" value="PBP_transglycosylase"/>
</dbReference>
<keyword evidence="7" id="KW-0808">Transferase</keyword>
<evidence type="ECO:0000256" key="4">
    <source>
        <dbReference type="ARBA" id="ARBA00022645"/>
    </source>
</evidence>
<dbReference type="GO" id="GO:0008955">
    <property type="term" value="F:peptidoglycan glycosyltransferase activity"/>
    <property type="evidence" value="ECO:0007669"/>
    <property type="project" value="UniProtKB-EC"/>
</dbReference>
<organism evidence="19 21">
    <name type="scientific">Bradyrhizobium guangzhouense</name>
    <dbReference type="NCBI Taxonomy" id="1325095"/>
    <lineage>
        <taxon>Bacteria</taxon>
        <taxon>Pseudomonadati</taxon>
        <taxon>Pseudomonadota</taxon>
        <taxon>Alphaproteobacteria</taxon>
        <taxon>Hyphomicrobiales</taxon>
        <taxon>Nitrobacteraceae</taxon>
        <taxon>Bradyrhizobium</taxon>
    </lineage>
</organism>
<dbReference type="GO" id="GO:0008658">
    <property type="term" value="F:penicillin binding"/>
    <property type="evidence" value="ECO:0007669"/>
    <property type="project" value="InterPro"/>
</dbReference>
<comment type="pathway">
    <text evidence="1">Cell wall biogenesis; peptidoglycan biosynthesis.</text>
</comment>
<keyword evidence="11" id="KW-0511">Multifunctional enzyme</keyword>
<dbReference type="InterPro" id="IPR012338">
    <property type="entry name" value="Beta-lactam/transpept-like"/>
</dbReference>
<dbReference type="GO" id="GO:0030288">
    <property type="term" value="C:outer membrane-bounded periplasmic space"/>
    <property type="evidence" value="ECO:0007669"/>
    <property type="project" value="TreeGrafter"/>
</dbReference>
<dbReference type="EMBL" id="CP030053">
    <property type="protein sequence ID" value="QAU48045.1"/>
    <property type="molecule type" value="Genomic_DNA"/>
</dbReference>
<evidence type="ECO:0000256" key="9">
    <source>
        <dbReference type="ARBA" id="ARBA00022960"/>
    </source>
</evidence>
<dbReference type="PANTHER" id="PTHR32282:SF33">
    <property type="entry name" value="PEPTIDOGLYCAN GLYCOSYLTRANSFERASE"/>
    <property type="match status" value="1"/>
</dbReference>
<comment type="similarity">
    <text evidence="3">In the N-terminal section; belongs to the glycosyltransferase 51 family.</text>
</comment>
<evidence type="ECO:0000259" key="17">
    <source>
        <dbReference type="Pfam" id="PF00905"/>
    </source>
</evidence>
<evidence type="ECO:0000256" key="13">
    <source>
        <dbReference type="ARBA" id="ARBA00034000"/>
    </source>
</evidence>
<keyword evidence="16" id="KW-0812">Transmembrane</keyword>
<keyword evidence="22" id="KW-1185">Reference proteome</keyword>
<comment type="similarity">
    <text evidence="2">In the C-terminal section; belongs to the transpeptidase family.</text>
</comment>
<dbReference type="KEGG" id="bgz:XH91_23670"/>
<evidence type="ECO:0000259" key="18">
    <source>
        <dbReference type="Pfam" id="PF00912"/>
    </source>
</evidence>
<keyword evidence="16" id="KW-1133">Transmembrane helix</keyword>
<keyword evidence="9" id="KW-0133">Cell shape</keyword>
<dbReference type="GO" id="GO:0006508">
    <property type="term" value="P:proteolysis"/>
    <property type="evidence" value="ECO:0007669"/>
    <property type="project" value="UniProtKB-KW"/>
</dbReference>
<keyword evidence="5" id="KW-0645">Protease</keyword>
<dbReference type="Proteomes" id="UP000288972">
    <property type="component" value="Chromosome"/>
</dbReference>
<evidence type="ECO:0000313" key="20">
    <source>
        <dbReference type="EMBL" id="RXH14604.1"/>
    </source>
</evidence>
<dbReference type="AlphaFoldDB" id="A0AAE5X3H1"/>
<dbReference type="GO" id="GO:0009002">
    <property type="term" value="F:serine-type D-Ala-D-Ala carboxypeptidase activity"/>
    <property type="evidence" value="ECO:0007669"/>
    <property type="project" value="UniProtKB-EC"/>
</dbReference>
<evidence type="ECO:0000256" key="6">
    <source>
        <dbReference type="ARBA" id="ARBA00022676"/>
    </source>
</evidence>
<dbReference type="Gene3D" id="3.40.710.10">
    <property type="entry name" value="DD-peptidase/beta-lactamase superfamily"/>
    <property type="match status" value="1"/>
</dbReference>
<name>A0AAE5X3H1_9BRAD</name>
<dbReference type="GO" id="GO:0071555">
    <property type="term" value="P:cell wall organization"/>
    <property type="evidence" value="ECO:0007669"/>
    <property type="project" value="UniProtKB-KW"/>
</dbReference>
<keyword evidence="16" id="KW-0472">Membrane</keyword>
<keyword evidence="4" id="KW-0121">Carboxypeptidase</keyword>
<feature type="region of interest" description="Disordered" evidence="15">
    <location>
        <begin position="679"/>
        <end position="699"/>
    </location>
</feature>
<evidence type="ECO:0000256" key="1">
    <source>
        <dbReference type="ARBA" id="ARBA00004752"/>
    </source>
</evidence>
<dbReference type="EMBL" id="RDQZ01000007">
    <property type="protein sequence ID" value="RXH14604.1"/>
    <property type="molecule type" value="Genomic_DNA"/>
</dbReference>
<dbReference type="Proteomes" id="UP000290401">
    <property type="component" value="Unassembled WGS sequence"/>
</dbReference>
<evidence type="ECO:0000256" key="12">
    <source>
        <dbReference type="ARBA" id="ARBA00023316"/>
    </source>
</evidence>
<evidence type="ECO:0000313" key="19">
    <source>
        <dbReference type="EMBL" id="QAU48045.1"/>
    </source>
</evidence>
<dbReference type="FunFam" id="3.40.710.10:FF:000081">
    <property type="entry name" value="Penicillin-binding protein 1A"/>
    <property type="match status" value="1"/>
</dbReference>
<evidence type="ECO:0000256" key="5">
    <source>
        <dbReference type="ARBA" id="ARBA00022670"/>
    </source>
</evidence>
<accession>A0AAE5X3H1</accession>
<sequence>MVQNTPSNWKSRIRNFFLDLDARIDSSLFSSAKGIRELYERYSTFMDRFYVGRWKRWVFIEPLSEAATIGLGGMVLMLILAIPAFRETADEDWLKKSDLAVTFLDRYGNPIGSRGIKHNDSIPLEDFPDVLIKATLATEDRRFYDHFGIDIAGTARALVTNAQAGGVRQGGSSITQQLAKNLFLSNERTIERKINEAFLAVWLEWRLTKNEILKLYLDRAYMGGGTFGVDGAAHFYFNKSARDVNLAEAAMLAGLFKAPTKYAPHINLPAARARANVVLDNLVDAGFMTEGQVFGARRNPAFAVDRRDEASPNYYLDYAFDEMRKLVDTFPKSYTERVFVVRLAIDTNVQKAAEDAIENQLRQFGRDYHATQAATVVSDLDGGIRAMVGGRDYGASQFNRAVDAYRQPGSSFKPYVYTTALLNGFTPNSVVIDGPVCIGNWCPQNYGHSYSGAVTLTQAITRSINVVPVKLSIAIGQKEQPKAPNPAKIGRAKIVEVARRFGIKAPLPDTPSMPIGSDEVTVLEHAVAYATFPNRGKAVTPHAILEVRTGAGDLVWRWDRDGPKPKQAIPPNIAADMAGMMSHVVSEGTARRAALDGIPTAGKTGTTNAYRDAWFVGYTGNFTCAVWYGNDDYSPTNRMTGGSLPAQTWHDIMVAAHQGVEIREIPGVGMGQKLPREPLTNAQANAGPKVLETKPGPPPVLTKRGADILVHVEKLLDDAAKTASKSAADDSTKPAKPTASTSALAFPQNYAAEENANASTPRKN</sequence>
<keyword evidence="10" id="KW-0573">Peptidoglycan synthesis</keyword>
<keyword evidence="8" id="KW-0378">Hydrolase</keyword>
<evidence type="ECO:0000256" key="16">
    <source>
        <dbReference type="SAM" id="Phobius"/>
    </source>
</evidence>
<keyword evidence="12" id="KW-0961">Cell wall biogenesis/degradation</keyword>
<dbReference type="Gene3D" id="1.10.3810.10">
    <property type="entry name" value="Biosynthetic peptidoglycan transglycosylase-like"/>
    <property type="match status" value="1"/>
</dbReference>
<comment type="catalytic activity">
    <reaction evidence="13">
        <text>Preferential cleavage: (Ac)2-L-Lys-D-Ala-|-D-Ala. Also transpeptidation of peptidyl-alanyl moieties that are N-acyl substituents of D-alanine.</text>
        <dbReference type="EC" id="3.4.16.4"/>
    </reaction>
</comment>
<dbReference type="FunFam" id="1.10.3810.10:FF:000001">
    <property type="entry name" value="Penicillin-binding protein 1A"/>
    <property type="match status" value="1"/>
</dbReference>
<feature type="domain" description="Glycosyl transferase family 51" evidence="18">
    <location>
        <begin position="117"/>
        <end position="282"/>
    </location>
</feature>
<evidence type="ECO:0000256" key="2">
    <source>
        <dbReference type="ARBA" id="ARBA00007090"/>
    </source>
</evidence>
<evidence type="ECO:0000313" key="22">
    <source>
        <dbReference type="Proteomes" id="UP000290401"/>
    </source>
</evidence>
<evidence type="ECO:0000256" key="14">
    <source>
        <dbReference type="ARBA" id="ARBA00049902"/>
    </source>
</evidence>
<dbReference type="InterPro" id="IPR023346">
    <property type="entry name" value="Lysozyme-like_dom_sf"/>
</dbReference>
<evidence type="ECO:0000256" key="3">
    <source>
        <dbReference type="ARBA" id="ARBA00007739"/>
    </source>
</evidence>
<dbReference type="GO" id="GO:0009252">
    <property type="term" value="P:peptidoglycan biosynthetic process"/>
    <property type="evidence" value="ECO:0007669"/>
    <property type="project" value="UniProtKB-KW"/>
</dbReference>
<feature type="transmembrane region" description="Helical" evidence="16">
    <location>
        <begin position="63"/>
        <end position="85"/>
    </location>
</feature>
<proteinExistence type="inferred from homology"/>
<evidence type="ECO:0000313" key="21">
    <source>
        <dbReference type="Proteomes" id="UP000288972"/>
    </source>
</evidence>
<evidence type="ECO:0000256" key="7">
    <source>
        <dbReference type="ARBA" id="ARBA00022679"/>
    </source>
</evidence>
<protein>
    <submittedName>
        <fullName evidence="19 20">Penicillin-binding protein</fullName>
    </submittedName>
</protein>
<dbReference type="InterPro" id="IPR001460">
    <property type="entry name" value="PCN-bd_Tpept"/>
</dbReference>
<reference evidence="19 21" key="1">
    <citation type="submission" date="2018-06" db="EMBL/GenBank/DDBJ databases">
        <title>Comparative genomics of rhizobia nodulating Arachis hypogaea in China.</title>
        <authorList>
            <person name="Li Y."/>
        </authorList>
    </citation>
    <scope>NUCLEOTIDE SEQUENCE [LARGE SCALE GENOMIC DNA]</scope>
    <source>
        <strain evidence="19 21">CCBAU 51670</strain>
    </source>
</reference>
<dbReference type="InterPro" id="IPR001264">
    <property type="entry name" value="Glyco_trans_51"/>
</dbReference>
<evidence type="ECO:0000256" key="11">
    <source>
        <dbReference type="ARBA" id="ARBA00023268"/>
    </source>
</evidence>
<comment type="catalytic activity">
    <reaction evidence="14">
        <text>[GlcNAc-(1-&gt;4)-Mur2Ac(oyl-L-Ala-gamma-D-Glu-L-Lys-D-Ala-D-Ala)](n)-di-trans,octa-cis-undecaprenyl diphosphate + beta-D-GlcNAc-(1-&gt;4)-Mur2Ac(oyl-L-Ala-gamma-D-Glu-L-Lys-D-Ala-D-Ala)-di-trans,octa-cis-undecaprenyl diphosphate = [GlcNAc-(1-&gt;4)-Mur2Ac(oyl-L-Ala-gamma-D-Glu-L-Lys-D-Ala-D-Ala)](n+1)-di-trans,octa-cis-undecaprenyl diphosphate + di-trans,octa-cis-undecaprenyl diphosphate + H(+)</text>
        <dbReference type="Rhea" id="RHEA:23708"/>
        <dbReference type="Rhea" id="RHEA-COMP:9602"/>
        <dbReference type="Rhea" id="RHEA-COMP:9603"/>
        <dbReference type="ChEBI" id="CHEBI:15378"/>
        <dbReference type="ChEBI" id="CHEBI:58405"/>
        <dbReference type="ChEBI" id="CHEBI:60033"/>
        <dbReference type="ChEBI" id="CHEBI:78435"/>
        <dbReference type="EC" id="2.4.99.28"/>
    </reaction>
</comment>
<keyword evidence="6" id="KW-0328">Glycosyltransferase</keyword>
<gene>
    <name evidence="20" type="ORF">EAS56_12220</name>
    <name evidence="19" type="ORF">XH91_23670</name>
</gene>
<feature type="region of interest" description="Disordered" evidence="15">
    <location>
        <begin position="720"/>
        <end position="764"/>
    </location>
</feature>
<dbReference type="NCBIfam" id="TIGR02074">
    <property type="entry name" value="PBP_1a_fam"/>
    <property type="match status" value="1"/>
</dbReference>
<dbReference type="Pfam" id="PF00905">
    <property type="entry name" value="Transpeptidase"/>
    <property type="match status" value="1"/>
</dbReference>
<dbReference type="InterPro" id="IPR050396">
    <property type="entry name" value="Glycosyltr_51/Transpeptidase"/>
</dbReference>
<feature type="domain" description="Penicillin-binding protein transpeptidase" evidence="17">
    <location>
        <begin position="373"/>
        <end position="653"/>
    </location>
</feature>
<dbReference type="SUPFAM" id="SSF53955">
    <property type="entry name" value="Lysozyme-like"/>
    <property type="match status" value="1"/>
</dbReference>
<dbReference type="GO" id="GO:0008360">
    <property type="term" value="P:regulation of cell shape"/>
    <property type="evidence" value="ECO:0007669"/>
    <property type="project" value="UniProtKB-KW"/>
</dbReference>